<organism evidence="13 14">
    <name type="scientific">Kistimonas scapharcae</name>
    <dbReference type="NCBI Taxonomy" id="1036133"/>
    <lineage>
        <taxon>Bacteria</taxon>
        <taxon>Pseudomonadati</taxon>
        <taxon>Pseudomonadota</taxon>
        <taxon>Gammaproteobacteria</taxon>
        <taxon>Oceanospirillales</taxon>
        <taxon>Endozoicomonadaceae</taxon>
        <taxon>Kistimonas</taxon>
    </lineage>
</organism>
<comment type="caution">
    <text evidence="13">The sequence shown here is derived from an EMBL/GenBank/DDBJ whole genome shotgun (WGS) entry which is preliminary data.</text>
</comment>
<keyword evidence="9" id="KW-0456">Lyase</keyword>
<comment type="cofactor">
    <cofactor evidence="1">
        <name>pyruvate</name>
        <dbReference type="ChEBI" id="CHEBI:15361"/>
    </cofactor>
</comment>
<reference evidence="14" key="1">
    <citation type="journal article" date="2019" name="Int. J. Syst. Evol. Microbiol.">
        <title>The Global Catalogue of Microorganisms (GCM) 10K type strain sequencing project: providing services to taxonomists for standard genome sequencing and annotation.</title>
        <authorList>
            <consortium name="The Broad Institute Genomics Platform"/>
            <consortium name="The Broad Institute Genome Sequencing Center for Infectious Disease"/>
            <person name="Wu L."/>
            <person name="Ma J."/>
        </authorList>
    </citation>
    <scope>NUCLEOTIDE SEQUENCE [LARGE SCALE GENOMIC DNA]</scope>
    <source>
        <strain evidence="14">JCM 17805</strain>
    </source>
</reference>
<evidence type="ECO:0000256" key="10">
    <source>
        <dbReference type="ARBA" id="ARBA00023264"/>
    </source>
</evidence>
<sequence length="267" mass="29793">MANATEKLTIKLQMRLPHKACSTLFGKIADCRVKPIKNGLIRFFVWMHKINLQEAVKQRPEDYESFNDFFTRHLEKDARVIAPQGKVASPVDGTVSQAGKINDGEIIQAKGHSYSVEDLLGGDESLAEMFKDGSFANIYLSPGDYHHFHMPMHGKLLKTIHVPGELYSVSPKTARNIDGLFAKNERLVCIFDTPQGRMAMVMVGAINVSSIQTVWEKGVIEPHRQGGNRADVHAKYFDNFNNEHTYEKGDDLGAFRIGSTVIPPVPA</sequence>
<evidence type="ECO:0000256" key="5">
    <source>
        <dbReference type="ARBA" id="ARBA00022793"/>
    </source>
</evidence>
<accession>A0ABP8V2I8</accession>
<keyword evidence="4" id="KW-0444">Lipid biosynthesis</keyword>
<dbReference type="EC" id="4.1.1.65" evidence="3"/>
<dbReference type="Pfam" id="PF02666">
    <property type="entry name" value="PS_Dcarbxylase"/>
    <property type="match status" value="1"/>
</dbReference>
<keyword evidence="7" id="KW-0865">Zymogen</keyword>
<keyword evidence="11" id="KW-0670">Pyruvate</keyword>
<keyword evidence="6" id="KW-0443">Lipid metabolism</keyword>
<evidence type="ECO:0000256" key="4">
    <source>
        <dbReference type="ARBA" id="ARBA00022516"/>
    </source>
</evidence>
<keyword evidence="5" id="KW-0210">Decarboxylase</keyword>
<evidence type="ECO:0000256" key="9">
    <source>
        <dbReference type="ARBA" id="ARBA00023239"/>
    </source>
</evidence>
<evidence type="ECO:0000256" key="8">
    <source>
        <dbReference type="ARBA" id="ARBA00023209"/>
    </source>
</evidence>
<comment type="pathway">
    <text evidence="12">Phospholipid metabolism; phosphatidylethanolamine biosynthesis.</text>
</comment>
<proteinExistence type="predicted"/>
<dbReference type="PANTHER" id="PTHR10067">
    <property type="entry name" value="PHOSPHATIDYLSERINE DECARBOXYLASE"/>
    <property type="match status" value="1"/>
</dbReference>
<keyword evidence="8" id="KW-0594">Phospholipid biosynthesis</keyword>
<evidence type="ECO:0000256" key="12">
    <source>
        <dbReference type="ARBA" id="ARBA00024326"/>
    </source>
</evidence>
<dbReference type="NCBIfam" id="TIGR00163">
    <property type="entry name" value="PS_decarb"/>
    <property type="match status" value="1"/>
</dbReference>
<evidence type="ECO:0000256" key="11">
    <source>
        <dbReference type="ARBA" id="ARBA00023317"/>
    </source>
</evidence>
<dbReference type="Proteomes" id="UP001500604">
    <property type="component" value="Unassembled WGS sequence"/>
</dbReference>
<evidence type="ECO:0000256" key="1">
    <source>
        <dbReference type="ARBA" id="ARBA00001928"/>
    </source>
</evidence>
<evidence type="ECO:0000256" key="3">
    <source>
        <dbReference type="ARBA" id="ARBA00012243"/>
    </source>
</evidence>
<dbReference type="PANTHER" id="PTHR10067:SF6">
    <property type="entry name" value="PHOSPHATIDYLSERINE DECARBOXYLASE PROENZYME, MITOCHONDRIAL"/>
    <property type="match status" value="1"/>
</dbReference>
<evidence type="ECO:0000256" key="2">
    <source>
        <dbReference type="ARBA" id="ARBA00005189"/>
    </source>
</evidence>
<name>A0ABP8V2I8_9GAMM</name>
<keyword evidence="14" id="KW-1185">Reference proteome</keyword>
<dbReference type="InterPro" id="IPR003817">
    <property type="entry name" value="PS_Dcarbxylase"/>
</dbReference>
<evidence type="ECO:0000256" key="7">
    <source>
        <dbReference type="ARBA" id="ARBA00023145"/>
    </source>
</evidence>
<gene>
    <name evidence="13" type="primary">asd_2</name>
    <name evidence="13" type="ORF">GCM10023116_19200</name>
</gene>
<evidence type="ECO:0000313" key="13">
    <source>
        <dbReference type="EMBL" id="GAA4649643.1"/>
    </source>
</evidence>
<keyword evidence="10" id="KW-1208">Phospholipid metabolism</keyword>
<protein>
    <recommendedName>
        <fullName evidence="3">phosphatidylserine decarboxylase</fullName>
        <ecNumber evidence="3">4.1.1.65</ecNumber>
    </recommendedName>
</protein>
<comment type="pathway">
    <text evidence="2">Lipid metabolism.</text>
</comment>
<evidence type="ECO:0000256" key="6">
    <source>
        <dbReference type="ARBA" id="ARBA00023098"/>
    </source>
</evidence>
<evidence type="ECO:0000313" key="14">
    <source>
        <dbReference type="Proteomes" id="UP001500604"/>
    </source>
</evidence>
<dbReference type="EMBL" id="BAABFL010000228">
    <property type="protein sequence ID" value="GAA4649643.1"/>
    <property type="molecule type" value="Genomic_DNA"/>
</dbReference>
<dbReference type="InterPro" id="IPR033177">
    <property type="entry name" value="PSD-B"/>
</dbReference>